<dbReference type="InterPro" id="IPR015424">
    <property type="entry name" value="PyrdxlP-dep_Trfase"/>
</dbReference>
<dbReference type="InterPro" id="IPR015422">
    <property type="entry name" value="PyrdxlP-dep_Trfase_small"/>
</dbReference>
<protein>
    <recommendedName>
        <fullName evidence="3">Aminotransferase class I/classII domain-containing protein</fullName>
    </recommendedName>
</protein>
<dbReference type="SUPFAM" id="SSF53383">
    <property type="entry name" value="PLP-dependent transferases"/>
    <property type="match status" value="1"/>
</dbReference>
<evidence type="ECO:0008006" key="3">
    <source>
        <dbReference type="Google" id="ProtNLM"/>
    </source>
</evidence>
<reference evidence="2" key="1">
    <citation type="journal article" date="2019" name="Int. J. Syst. Evol. Microbiol.">
        <title>The Global Catalogue of Microorganisms (GCM) 10K type strain sequencing project: providing services to taxonomists for standard genome sequencing and annotation.</title>
        <authorList>
            <consortium name="The Broad Institute Genomics Platform"/>
            <consortium name="The Broad Institute Genome Sequencing Center for Infectious Disease"/>
            <person name="Wu L."/>
            <person name="Ma J."/>
        </authorList>
    </citation>
    <scope>NUCLEOTIDE SEQUENCE [LARGE SCALE GENOMIC DNA]</scope>
    <source>
        <strain evidence="2">NBRC 12467</strain>
    </source>
</reference>
<evidence type="ECO:0000313" key="2">
    <source>
        <dbReference type="Proteomes" id="UP001156708"/>
    </source>
</evidence>
<proteinExistence type="predicted"/>
<name>A0AA37SFH9_9PROT</name>
<dbReference type="AlphaFoldDB" id="A0AA37SFH9"/>
<comment type="caution">
    <text evidence="1">The sequence shown here is derived from an EMBL/GenBank/DDBJ whole genome shotgun (WGS) entry which is preliminary data.</text>
</comment>
<dbReference type="Gene3D" id="3.90.1150.10">
    <property type="entry name" value="Aspartate Aminotransferase, domain 1"/>
    <property type="match status" value="1"/>
</dbReference>
<keyword evidence="2" id="KW-1185">Reference proteome</keyword>
<dbReference type="Proteomes" id="UP001156708">
    <property type="component" value="Unassembled WGS sequence"/>
</dbReference>
<dbReference type="EMBL" id="BSNZ01000002">
    <property type="protein sequence ID" value="GLQ83158.1"/>
    <property type="molecule type" value="Genomic_DNA"/>
</dbReference>
<dbReference type="PROSITE" id="PS51257">
    <property type="entry name" value="PROKAR_LIPOPROTEIN"/>
    <property type="match status" value="1"/>
</dbReference>
<organism evidence="1 2">
    <name type="scientific">Gluconobacter sphaericus NBRC 12467</name>
    <dbReference type="NCBI Taxonomy" id="1307951"/>
    <lineage>
        <taxon>Bacteria</taxon>
        <taxon>Pseudomonadati</taxon>
        <taxon>Pseudomonadota</taxon>
        <taxon>Alphaproteobacteria</taxon>
        <taxon>Acetobacterales</taxon>
        <taxon>Acetobacteraceae</taxon>
        <taxon>Gluconobacter</taxon>
    </lineage>
</organism>
<gene>
    <name evidence="1" type="ORF">GCM10007872_00660</name>
</gene>
<accession>A0AA37SFH9</accession>
<sequence length="137" mass="15391">MAQVEERATTFDFGMSNLTHSLAACVLQQADRFDAVVQAQADAFEAVFRRFFVEWKREGMVEGQVPNFGCIRFPLLPGIEDTLDFSERLAERDRVIVAPGEFFGASGHVRLGLSSDMTQLTTGLERFTNALRQYHSP</sequence>
<evidence type="ECO:0000313" key="1">
    <source>
        <dbReference type="EMBL" id="GLQ83158.1"/>
    </source>
</evidence>